<feature type="transmembrane region" description="Helical" evidence="3">
    <location>
        <begin position="12"/>
        <end position="32"/>
    </location>
</feature>
<keyword evidence="3" id="KW-0472">Membrane</keyword>
<evidence type="ECO:0000256" key="3">
    <source>
        <dbReference type="SAM" id="Phobius"/>
    </source>
</evidence>
<feature type="transmembrane region" description="Helical" evidence="3">
    <location>
        <begin position="297"/>
        <end position="322"/>
    </location>
</feature>
<dbReference type="OrthoDB" id="9808602at2"/>
<dbReference type="Proteomes" id="UP000268623">
    <property type="component" value="Unassembled WGS sequence"/>
</dbReference>
<dbReference type="PANTHER" id="PTHR30576:SF8">
    <property type="entry name" value="UNDECAPRENYL-PHOSPHATE GALACTOSE PHOSPHOTRANSFERASE"/>
    <property type="match status" value="1"/>
</dbReference>
<evidence type="ECO:0000313" key="6">
    <source>
        <dbReference type="Proteomes" id="UP000268623"/>
    </source>
</evidence>
<accession>A0A3M9XLT9</accession>
<keyword evidence="5" id="KW-0808">Transferase</keyword>
<reference evidence="5 6" key="1">
    <citation type="submission" date="2018-08" db="EMBL/GenBank/DDBJ databases">
        <title>Genome sequence of Methylocystis hirsuta CSC1, a methanotroph able to accumulate PHAs.</title>
        <authorList>
            <person name="Bordel S."/>
            <person name="Rodriguez E."/>
            <person name="Gancedo J."/>
            <person name="Munoz R."/>
        </authorList>
    </citation>
    <scope>NUCLEOTIDE SEQUENCE [LARGE SCALE GENOMIC DNA]</scope>
    <source>
        <strain evidence="5 6">CSC1</strain>
    </source>
</reference>
<protein>
    <submittedName>
        <fullName evidence="5">Sugar transferase</fullName>
    </submittedName>
</protein>
<keyword evidence="3" id="KW-0812">Transmembrane</keyword>
<dbReference type="PANTHER" id="PTHR30576">
    <property type="entry name" value="COLANIC BIOSYNTHESIS UDP-GLUCOSE LIPID CARRIER TRANSFERASE"/>
    <property type="match status" value="1"/>
</dbReference>
<dbReference type="AlphaFoldDB" id="A0A3M9XLT9"/>
<feature type="transmembrane region" description="Helical" evidence="3">
    <location>
        <begin position="52"/>
        <end position="72"/>
    </location>
</feature>
<dbReference type="Pfam" id="PF02397">
    <property type="entry name" value="Bac_transf"/>
    <property type="match status" value="1"/>
</dbReference>
<proteinExistence type="inferred from homology"/>
<feature type="transmembrane region" description="Helical" evidence="3">
    <location>
        <begin position="84"/>
        <end position="105"/>
    </location>
</feature>
<keyword evidence="3" id="KW-1133">Transmembrane helix</keyword>
<gene>
    <name evidence="5" type="ORF">D1O30_02480</name>
</gene>
<organism evidence="5 6">
    <name type="scientific">Methylocystis hirsuta</name>
    <dbReference type="NCBI Taxonomy" id="369798"/>
    <lineage>
        <taxon>Bacteria</taxon>
        <taxon>Pseudomonadati</taxon>
        <taxon>Pseudomonadota</taxon>
        <taxon>Alphaproteobacteria</taxon>
        <taxon>Hyphomicrobiales</taxon>
        <taxon>Methylocystaceae</taxon>
        <taxon>Methylocystis</taxon>
    </lineage>
</organism>
<evidence type="ECO:0000256" key="2">
    <source>
        <dbReference type="ARBA" id="ARBA00023169"/>
    </source>
</evidence>
<dbReference type="EMBL" id="QWDD01000001">
    <property type="protein sequence ID" value="RNJ48662.1"/>
    <property type="molecule type" value="Genomic_DNA"/>
</dbReference>
<evidence type="ECO:0000256" key="1">
    <source>
        <dbReference type="ARBA" id="ARBA00006464"/>
    </source>
</evidence>
<keyword evidence="2" id="KW-0270">Exopolysaccharide synthesis</keyword>
<comment type="similarity">
    <text evidence="1">Belongs to the bacterial sugar transferase family.</text>
</comment>
<dbReference type="Pfam" id="PF13727">
    <property type="entry name" value="CoA_binding_3"/>
    <property type="match status" value="1"/>
</dbReference>
<sequence>MRMHVPTSKAGFSKLAPLDVFWAITAPIIALALRDPNFLDARDLTEGIPASYLYVLVTIICAIPAFLVFRISDGMNHLFSVHDAFAVCGAVAATVASSSLFLFVLTRLDGVPRSTPLIYGLVLGAGLIVDRAIARVYHQKLNAHKAKRCALATPQDLRRIVLIGADRFSALTIKLLEHQRPRTTQVVAALDPRDALIGRAIAGVKIVGLVEDFEAIVDEYAVHGIEIDEVWLSDDVTSLSDDTLERVSEQCGERGLKFTRISEALNLAPSIVRASGDWRSDADDAMRLGGYFKLKRVIELVGAGALLLALMPLTLIAAYLVLIDVGAPIIFWQQRIGQNGRRFLLYKFRTYHAPYDRQGRKIPEDQRLSRIGRAIRAARLDEIPQLLNVLIGDMSLIGPRPLLPHDQPSDPRRRLLARPGITGWAQLNGGTIVTADEKDALDIWYIHHASLWLDIKIVVDTFLFALQGGEKVNDRILQQAMRWRDENATVTRFVQAEQHAPETLLEARSRS</sequence>
<dbReference type="GO" id="GO:0016780">
    <property type="term" value="F:phosphotransferase activity, for other substituted phosphate groups"/>
    <property type="evidence" value="ECO:0007669"/>
    <property type="project" value="TreeGrafter"/>
</dbReference>
<evidence type="ECO:0000313" key="5">
    <source>
        <dbReference type="EMBL" id="RNJ48662.1"/>
    </source>
</evidence>
<dbReference type="GO" id="GO:0000271">
    <property type="term" value="P:polysaccharide biosynthetic process"/>
    <property type="evidence" value="ECO:0007669"/>
    <property type="project" value="UniProtKB-KW"/>
</dbReference>
<name>A0A3M9XLT9_9HYPH</name>
<dbReference type="Gene3D" id="3.40.50.720">
    <property type="entry name" value="NAD(P)-binding Rossmann-like Domain"/>
    <property type="match status" value="1"/>
</dbReference>
<feature type="transmembrane region" description="Helical" evidence="3">
    <location>
        <begin position="117"/>
        <end position="138"/>
    </location>
</feature>
<comment type="caution">
    <text evidence="5">The sequence shown here is derived from an EMBL/GenBank/DDBJ whole genome shotgun (WGS) entry which is preliminary data.</text>
</comment>
<dbReference type="InterPro" id="IPR003362">
    <property type="entry name" value="Bact_transf"/>
</dbReference>
<feature type="domain" description="Bacterial sugar transferase" evidence="4">
    <location>
        <begin position="295"/>
        <end position="465"/>
    </location>
</feature>
<keyword evidence="6" id="KW-1185">Reference proteome</keyword>
<evidence type="ECO:0000259" key="4">
    <source>
        <dbReference type="Pfam" id="PF02397"/>
    </source>
</evidence>